<name>A0A8H4AXI2_GIGMA</name>
<sequence>MPELLENFLNHLNNEIDSLYSCALVSRHLCKISIPILWQDPFSFDQNPLFISQYFSSLDENEKLGLKEYGINIEFPNTLFNYARFLKFLDLNSFEQEVENWINLQLVTYNTNSVTFVFNLLFKLLAESGATLHELGLHYSNYEINPEIFYLLEQNEQFFSRLQGLSFGPMPTYISTYITLLKILAKNATNISSLKIEEIYYNNEAQLRHAIITFIKSQEQLKQFGLFSEEAKIMEAHGIISALKSQKLSLQEVTLESCNFDEEFETLIDCENLEILRIRYCNYVKILAANLNTLEIIGCSIDTSNMVQILQKSGSLLQRLKFESTDNEVWKELSILETLKSFCPNITHLELRRVELSTHLLELIGNLQNLQFLTLLHVNNIPEEDPEIRVMHFAKILPSTLQYLDIRYSCLYTYIETFLNNCYAPLKNLLIHRIDTEKKAKALINFCIRKRTLNYVGVEPKFSPDGNIEKEVEEYVTFVNHECIRVDC</sequence>
<gene>
    <name evidence="1" type="ORF">F8M41_004505</name>
</gene>
<dbReference type="InterPro" id="IPR032675">
    <property type="entry name" value="LRR_dom_sf"/>
</dbReference>
<protein>
    <recommendedName>
        <fullName evidence="3">F-box domain-containing protein</fullName>
    </recommendedName>
</protein>
<dbReference type="AlphaFoldDB" id="A0A8H4AXI2"/>
<keyword evidence="2" id="KW-1185">Reference proteome</keyword>
<comment type="caution">
    <text evidence="1">The sequence shown here is derived from an EMBL/GenBank/DDBJ whole genome shotgun (WGS) entry which is preliminary data.</text>
</comment>
<dbReference type="SUPFAM" id="SSF52047">
    <property type="entry name" value="RNI-like"/>
    <property type="match status" value="1"/>
</dbReference>
<accession>A0A8H4AXI2</accession>
<evidence type="ECO:0000313" key="2">
    <source>
        <dbReference type="Proteomes" id="UP000439903"/>
    </source>
</evidence>
<dbReference type="OrthoDB" id="2125396at2759"/>
<dbReference type="Gene3D" id="3.80.10.10">
    <property type="entry name" value="Ribonuclease Inhibitor"/>
    <property type="match status" value="1"/>
</dbReference>
<evidence type="ECO:0008006" key="3">
    <source>
        <dbReference type="Google" id="ProtNLM"/>
    </source>
</evidence>
<reference evidence="1 2" key="1">
    <citation type="journal article" date="2019" name="Environ. Microbiol.">
        <title>At the nexus of three kingdoms: the genome of the mycorrhizal fungus Gigaspora margarita provides insights into plant, endobacterial and fungal interactions.</title>
        <authorList>
            <person name="Venice F."/>
            <person name="Ghignone S."/>
            <person name="Salvioli di Fossalunga A."/>
            <person name="Amselem J."/>
            <person name="Novero M."/>
            <person name="Xianan X."/>
            <person name="Sedzielewska Toro K."/>
            <person name="Morin E."/>
            <person name="Lipzen A."/>
            <person name="Grigoriev I.V."/>
            <person name="Henrissat B."/>
            <person name="Martin F.M."/>
            <person name="Bonfante P."/>
        </authorList>
    </citation>
    <scope>NUCLEOTIDE SEQUENCE [LARGE SCALE GENOMIC DNA]</scope>
    <source>
        <strain evidence="1 2">BEG34</strain>
    </source>
</reference>
<organism evidence="1 2">
    <name type="scientific">Gigaspora margarita</name>
    <dbReference type="NCBI Taxonomy" id="4874"/>
    <lineage>
        <taxon>Eukaryota</taxon>
        <taxon>Fungi</taxon>
        <taxon>Fungi incertae sedis</taxon>
        <taxon>Mucoromycota</taxon>
        <taxon>Glomeromycotina</taxon>
        <taxon>Glomeromycetes</taxon>
        <taxon>Diversisporales</taxon>
        <taxon>Gigasporaceae</taxon>
        <taxon>Gigaspora</taxon>
    </lineage>
</organism>
<dbReference type="EMBL" id="WTPW01000142">
    <property type="protein sequence ID" value="KAF0542521.1"/>
    <property type="molecule type" value="Genomic_DNA"/>
</dbReference>
<dbReference type="Proteomes" id="UP000439903">
    <property type="component" value="Unassembled WGS sequence"/>
</dbReference>
<proteinExistence type="predicted"/>
<evidence type="ECO:0000313" key="1">
    <source>
        <dbReference type="EMBL" id="KAF0542521.1"/>
    </source>
</evidence>